<proteinExistence type="predicted"/>
<accession>A0A379APS5</accession>
<evidence type="ECO:0000313" key="2">
    <source>
        <dbReference type="Proteomes" id="UP000255098"/>
    </source>
</evidence>
<dbReference type="EMBL" id="UGSP01000001">
    <property type="protein sequence ID" value="SUB23412.1"/>
    <property type="molecule type" value="Genomic_DNA"/>
</dbReference>
<organism evidence="1 2">
    <name type="scientific">Avibacterium avium</name>
    <name type="common">Pasteurella avium</name>
    <dbReference type="NCBI Taxonomy" id="751"/>
    <lineage>
        <taxon>Bacteria</taxon>
        <taxon>Pseudomonadati</taxon>
        <taxon>Pseudomonadota</taxon>
        <taxon>Gammaproteobacteria</taxon>
        <taxon>Pasteurellales</taxon>
        <taxon>Pasteurellaceae</taxon>
        <taxon>Avibacterium</taxon>
    </lineage>
</organism>
<name>A0A379APS5_AVIAV</name>
<gene>
    <name evidence="1" type="ORF">NCTC11297_00417</name>
</gene>
<dbReference type="Proteomes" id="UP000255098">
    <property type="component" value="Unassembled WGS sequence"/>
</dbReference>
<keyword evidence="2" id="KW-1185">Reference proteome</keyword>
<protein>
    <submittedName>
        <fullName evidence="1">Uncharacterized protein</fullName>
    </submittedName>
</protein>
<sequence length="122" mass="14573">MKNSEFFYDPMRAVYDSGADYFTREKHRLVVIAGDSWGMLLNLSCYYNDFAEKQNIPFSKQQIDDDMDKLSYLKRKFQDIEEVPMGDKWQYSFDYEQGLKELDEILLKYIPFFEGLKADSKK</sequence>
<evidence type="ECO:0000313" key="1">
    <source>
        <dbReference type="EMBL" id="SUB23412.1"/>
    </source>
</evidence>
<dbReference type="GeneID" id="300132638"/>
<dbReference type="RefSeq" id="WP_115248804.1">
    <property type="nucleotide sequence ID" value="NZ_JBMMGC010000009.1"/>
</dbReference>
<dbReference type="AlphaFoldDB" id="A0A379APS5"/>
<reference evidence="1 2" key="1">
    <citation type="submission" date="2018-06" db="EMBL/GenBank/DDBJ databases">
        <authorList>
            <consortium name="Pathogen Informatics"/>
            <person name="Doyle S."/>
        </authorList>
    </citation>
    <scope>NUCLEOTIDE SEQUENCE [LARGE SCALE GENOMIC DNA]</scope>
    <source>
        <strain evidence="2">NCTC 11297</strain>
    </source>
</reference>